<evidence type="ECO:0000313" key="2">
    <source>
        <dbReference type="EMBL" id="DAF56304.1"/>
    </source>
</evidence>
<feature type="region of interest" description="Disordered" evidence="1">
    <location>
        <begin position="92"/>
        <end position="137"/>
    </location>
</feature>
<proteinExistence type="predicted"/>
<feature type="compositionally biased region" description="Basic residues" evidence="1">
    <location>
        <begin position="127"/>
        <end position="137"/>
    </location>
</feature>
<organism evidence="2">
    <name type="scientific">Siphoviridae sp. ctPyh10</name>
    <dbReference type="NCBI Taxonomy" id="2827865"/>
    <lineage>
        <taxon>Viruses</taxon>
        <taxon>Duplodnaviria</taxon>
        <taxon>Heunggongvirae</taxon>
        <taxon>Uroviricota</taxon>
        <taxon>Caudoviricetes</taxon>
    </lineage>
</organism>
<sequence length="137" mass="15036">MSNQSPCTDPPYPCTALTLAEKSAVLDDLTRLLHRQPMLLDEAEAVKAAICALRKAATADECRVRKIPVYGMGQAKDAAYSQRGDDYLLEAQRVAEENPPNTSDMPENASENPPETVEEAENPPKVPPKKRNGGWRC</sequence>
<evidence type="ECO:0000256" key="1">
    <source>
        <dbReference type="SAM" id="MobiDB-lite"/>
    </source>
</evidence>
<protein>
    <submittedName>
        <fullName evidence="2">Uncharacterized protein</fullName>
    </submittedName>
</protein>
<name>A0A8S5SZJ6_9CAUD</name>
<feature type="compositionally biased region" description="Polar residues" evidence="1">
    <location>
        <begin position="99"/>
        <end position="113"/>
    </location>
</feature>
<reference evidence="2" key="1">
    <citation type="journal article" date="2021" name="Proc. Natl. Acad. Sci. U.S.A.">
        <title>A Catalog of Tens of Thousands of Viruses from Human Metagenomes Reveals Hidden Associations with Chronic Diseases.</title>
        <authorList>
            <person name="Tisza M.J."/>
            <person name="Buck C.B."/>
        </authorList>
    </citation>
    <scope>NUCLEOTIDE SEQUENCE</scope>
    <source>
        <strain evidence="2">CtPyh10</strain>
    </source>
</reference>
<dbReference type="EMBL" id="BK032711">
    <property type="protein sequence ID" value="DAF56304.1"/>
    <property type="molecule type" value="Genomic_DNA"/>
</dbReference>
<accession>A0A8S5SZJ6</accession>